<evidence type="ECO:0000313" key="3">
    <source>
        <dbReference type="Proteomes" id="UP000824093"/>
    </source>
</evidence>
<dbReference type="InterPro" id="IPR002725">
    <property type="entry name" value="YgjP-like_metallopeptidase"/>
</dbReference>
<accession>A0A9D1M044</accession>
<gene>
    <name evidence="2" type="ORF">IAB70_00815</name>
</gene>
<dbReference type="InterPro" id="IPR053136">
    <property type="entry name" value="UTP_pyrophosphatase-like"/>
</dbReference>
<comment type="caution">
    <text evidence="2">The sequence shown here is derived from an EMBL/GenBank/DDBJ whole genome shotgun (WGS) entry which is preliminary data.</text>
</comment>
<evidence type="ECO:0000259" key="1">
    <source>
        <dbReference type="Pfam" id="PF01863"/>
    </source>
</evidence>
<dbReference type="Pfam" id="PF01863">
    <property type="entry name" value="YgjP-like"/>
    <property type="match status" value="2"/>
</dbReference>
<dbReference type="PANTHER" id="PTHR30399:SF1">
    <property type="entry name" value="UTP PYROPHOSPHATASE"/>
    <property type="match status" value="1"/>
</dbReference>
<sequence length="179" mass="22014">MEKVEEKIEYQIIRKQIKNLYIRIKDGRVMISAPRSCKESEILQLLEKKKRWIQKAIEESKVRKKIEERKYTKEEIQRFQIKLNELLERYIKKMNLYPQKVRIRNIKYAWGSCSSKKNITFNAKLIDKDERFVEYVVVHELCHLKYMNHSKYFWKLVSEYIPNYKEYRTLGKENRNPSD</sequence>
<feature type="domain" description="YgjP-like metallopeptidase" evidence="1">
    <location>
        <begin position="18"/>
        <end position="75"/>
    </location>
</feature>
<proteinExistence type="predicted"/>
<reference evidence="2" key="2">
    <citation type="journal article" date="2021" name="PeerJ">
        <title>Extensive microbial diversity within the chicken gut microbiome revealed by metagenomics and culture.</title>
        <authorList>
            <person name="Gilroy R."/>
            <person name="Ravi A."/>
            <person name="Getino M."/>
            <person name="Pursley I."/>
            <person name="Horton D.L."/>
            <person name="Alikhan N.F."/>
            <person name="Baker D."/>
            <person name="Gharbi K."/>
            <person name="Hall N."/>
            <person name="Watson M."/>
            <person name="Adriaenssens E.M."/>
            <person name="Foster-Nyarko E."/>
            <person name="Jarju S."/>
            <person name="Secka A."/>
            <person name="Antonio M."/>
            <person name="Oren A."/>
            <person name="Chaudhuri R.R."/>
            <person name="La Ragione R."/>
            <person name="Hildebrand F."/>
            <person name="Pallen M.J."/>
        </authorList>
    </citation>
    <scope>NUCLEOTIDE SEQUENCE</scope>
    <source>
        <strain evidence="2">CHK195-15760</strain>
    </source>
</reference>
<dbReference type="AlphaFoldDB" id="A0A9D1M044"/>
<reference evidence="2" key="1">
    <citation type="submission" date="2020-10" db="EMBL/GenBank/DDBJ databases">
        <authorList>
            <person name="Gilroy R."/>
        </authorList>
    </citation>
    <scope>NUCLEOTIDE SEQUENCE</scope>
    <source>
        <strain evidence="2">CHK195-15760</strain>
    </source>
</reference>
<organism evidence="2 3">
    <name type="scientific">Candidatus Merdicola faecigallinarum</name>
    <dbReference type="NCBI Taxonomy" id="2840862"/>
    <lineage>
        <taxon>Bacteria</taxon>
        <taxon>Bacillati</taxon>
        <taxon>Bacillota</taxon>
        <taxon>Clostridia</taxon>
        <taxon>Candidatus Merdicola</taxon>
    </lineage>
</organism>
<dbReference type="Proteomes" id="UP000824093">
    <property type="component" value="Unassembled WGS sequence"/>
</dbReference>
<dbReference type="PANTHER" id="PTHR30399">
    <property type="entry name" value="UNCHARACTERIZED PROTEIN YGJP"/>
    <property type="match status" value="1"/>
</dbReference>
<dbReference type="EMBL" id="DVNH01000006">
    <property type="protein sequence ID" value="HIU51159.1"/>
    <property type="molecule type" value="Genomic_DNA"/>
</dbReference>
<dbReference type="CDD" id="cd07344">
    <property type="entry name" value="M48_yhfN_like"/>
    <property type="match status" value="1"/>
</dbReference>
<evidence type="ECO:0000313" key="2">
    <source>
        <dbReference type="EMBL" id="HIU51159.1"/>
    </source>
</evidence>
<name>A0A9D1M044_9FIRM</name>
<feature type="domain" description="YgjP-like metallopeptidase" evidence="1">
    <location>
        <begin position="77"/>
        <end position="169"/>
    </location>
</feature>
<dbReference type="Gene3D" id="3.30.2010.10">
    <property type="entry name" value="Metalloproteases ('zincins'), catalytic domain"/>
    <property type="match status" value="1"/>
</dbReference>
<protein>
    <submittedName>
        <fullName evidence="2">M48 family metallopeptidase</fullName>
    </submittedName>
</protein>